<accession>D5V339</accession>
<evidence type="ECO:0000313" key="2">
    <source>
        <dbReference type="Proteomes" id="UP000000939"/>
    </source>
</evidence>
<dbReference type="Gene3D" id="3.40.50.1220">
    <property type="entry name" value="TPP-binding domain"/>
    <property type="match status" value="1"/>
</dbReference>
<gene>
    <name evidence="1" type="ordered locus">Arnit_0957</name>
</gene>
<dbReference type="OrthoDB" id="580851at2"/>
<proteinExistence type="predicted"/>
<dbReference type="eggNOG" id="COG0846">
    <property type="taxonomic scope" value="Bacteria"/>
</dbReference>
<dbReference type="EMBL" id="CP001999">
    <property type="protein sequence ID" value="ADG92621.1"/>
    <property type="molecule type" value="Genomic_DNA"/>
</dbReference>
<reference evidence="1 2" key="1">
    <citation type="journal article" date="2010" name="Stand. Genomic Sci.">
        <title>Complete genome sequence of Arcobacter nitrofigilis type strain (CI).</title>
        <authorList>
            <person name="Pati A."/>
            <person name="Gronow S."/>
            <person name="Lapidus A."/>
            <person name="Copeland A."/>
            <person name="Glavina Del Rio T."/>
            <person name="Nolan M."/>
            <person name="Lucas S."/>
            <person name="Tice H."/>
            <person name="Cheng J.F."/>
            <person name="Han C."/>
            <person name="Chertkov O."/>
            <person name="Bruce D."/>
            <person name="Tapia R."/>
            <person name="Goodwin L."/>
            <person name="Pitluck S."/>
            <person name="Liolios K."/>
            <person name="Ivanova N."/>
            <person name="Mavromatis K."/>
            <person name="Chen A."/>
            <person name="Palaniappan K."/>
            <person name="Land M."/>
            <person name="Hauser L."/>
            <person name="Chang Y.J."/>
            <person name="Jeffries C.D."/>
            <person name="Detter J.C."/>
            <person name="Rohde M."/>
            <person name="Goker M."/>
            <person name="Bristow J."/>
            <person name="Eisen J.A."/>
            <person name="Markowitz V."/>
            <person name="Hugenholtz P."/>
            <person name="Klenk H.P."/>
            <person name="Kyrpides N.C."/>
        </authorList>
    </citation>
    <scope>NUCLEOTIDE SEQUENCE [LARGE SCALE GENOMIC DNA]</scope>
    <source>
        <strain evidence="2">ATCC 33309 / DSM 7299 / CCUG 15893 / LMG 7604 / NCTC 12251 / CI</strain>
    </source>
</reference>
<dbReference type="AlphaFoldDB" id="D5V339"/>
<dbReference type="SUPFAM" id="SSF52467">
    <property type="entry name" value="DHS-like NAD/FAD-binding domain"/>
    <property type="match status" value="1"/>
</dbReference>
<protein>
    <submittedName>
        <fullName evidence="1">Uncharacterized protein</fullName>
    </submittedName>
</protein>
<organism evidence="1 2">
    <name type="scientific">Arcobacter nitrofigilis (strain ATCC 33309 / DSM 7299 / CCUG 15893 / LMG 7604 / NCTC 12251 / CI)</name>
    <name type="common">Campylobacter nitrofigilis</name>
    <dbReference type="NCBI Taxonomy" id="572480"/>
    <lineage>
        <taxon>Bacteria</taxon>
        <taxon>Pseudomonadati</taxon>
        <taxon>Campylobacterota</taxon>
        <taxon>Epsilonproteobacteria</taxon>
        <taxon>Campylobacterales</taxon>
        <taxon>Arcobacteraceae</taxon>
        <taxon>Arcobacter</taxon>
    </lineage>
</organism>
<dbReference type="PROSITE" id="PS50293">
    <property type="entry name" value="TPR_REGION"/>
    <property type="match status" value="1"/>
</dbReference>
<dbReference type="InterPro" id="IPR029035">
    <property type="entry name" value="DHS-like_NAD/FAD-binding_dom"/>
</dbReference>
<dbReference type="KEGG" id="ant:Arnit_0957"/>
<keyword evidence="2" id="KW-1185">Reference proteome</keyword>
<dbReference type="STRING" id="572480.Arnit_0957"/>
<dbReference type="RefSeq" id="WP_013134766.1">
    <property type="nucleotide sequence ID" value="NC_014166.1"/>
</dbReference>
<dbReference type="Pfam" id="PF13289">
    <property type="entry name" value="SIR2_2"/>
    <property type="match status" value="1"/>
</dbReference>
<dbReference type="Proteomes" id="UP000000939">
    <property type="component" value="Chromosome"/>
</dbReference>
<name>D5V339_ARCNC</name>
<evidence type="ECO:0000313" key="1">
    <source>
        <dbReference type="EMBL" id="ADG92621.1"/>
    </source>
</evidence>
<dbReference type="HOGENOM" id="CLU_012399_0_0_7"/>
<sequence length="334" mass="39207">MRELDLEEFVDEIYEDSEKNPDSKYIFFLGAGCSVSSGIKLASELAKEWYEELKKQKSKFDKFNKKYKIKKKDYGEYYFEIFETLFPTPLAQQKEIQRITECITPCLGYYILTELMQKAQFNTVITTNFDNLIQDALIYSGNKRALVITHQDLAKFIERNNTPLITKIHGDAHMHPFNNSSDTKEIPEDLKIAIQGLFINAKVIFIGYKGNDESIANLLDGCKRIDQVYWFGSSQPITSKLKNWWETLSSKAYIKEREFDKIMSLIKDKFDLDKPDFKKRFEELESSYSKAEETETETLENIKVKSFIDYFILGNTYFEKYEYKKAINSYKKSI</sequence>